<evidence type="ECO:0000313" key="1">
    <source>
        <dbReference type="EMBL" id="CAG8495285.1"/>
    </source>
</evidence>
<organism evidence="1 2">
    <name type="scientific">Dentiscutata heterogama</name>
    <dbReference type="NCBI Taxonomy" id="1316150"/>
    <lineage>
        <taxon>Eukaryota</taxon>
        <taxon>Fungi</taxon>
        <taxon>Fungi incertae sedis</taxon>
        <taxon>Mucoromycota</taxon>
        <taxon>Glomeromycotina</taxon>
        <taxon>Glomeromycetes</taxon>
        <taxon>Diversisporales</taxon>
        <taxon>Gigasporaceae</taxon>
        <taxon>Dentiscutata</taxon>
    </lineage>
</organism>
<dbReference type="EMBL" id="CAJVPU010002114">
    <property type="protein sequence ID" value="CAG8495285.1"/>
    <property type="molecule type" value="Genomic_DNA"/>
</dbReference>
<protein>
    <submittedName>
        <fullName evidence="1">5340_t:CDS:1</fullName>
    </submittedName>
</protein>
<evidence type="ECO:0000313" key="2">
    <source>
        <dbReference type="Proteomes" id="UP000789702"/>
    </source>
</evidence>
<dbReference type="Proteomes" id="UP000789702">
    <property type="component" value="Unassembled WGS sequence"/>
</dbReference>
<sequence>MSTNRTMHAGSWTKLTLTELKDLCAACGFSVEGNKEELGERLHAYFDKRKDKGPEAQSKGSSKGQEQGPAVTGDRTGEVVDVDSDDDGGGEDELDEDSQEADNRIREEFATRFRGKEKVSSVPVDVFLTALSSIERKMDKSFSALYREIEEGDSLEEAWPKVKLSKPRDQYEYDFLAKIGRRLDKVIRMLPDSVKKEVVSVRDEVESRAVTLRLADDRGWGAALQIVGSSDKMMEKYKDRIPVIGQAVYHSRPYARGYNRNTISEVRKKRKERRPFGVGIFMDPSTDREILPATTAESFSFLYKVSGSSNNNEKPVNEVTGRSLLRDQMTL</sequence>
<accession>A0ACA9KXE0</accession>
<reference evidence="1" key="1">
    <citation type="submission" date="2021-06" db="EMBL/GenBank/DDBJ databases">
        <authorList>
            <person name="Kallberg Y."/>
            <person name="Tangrot J."/>
            <person name="Rosling A."/>
        </authorList>
    </citation>
    <scope>NUCLEOTIDE SEQUENCE</scope>
    <source>
        <strain evidence="1">IL203A</strain>
    </source>
</reference>
<proteinExistence type="predicted"/>
<name>A0ACA9KXE0_9GLOM</name>
<comment type="caution">
    <text evidence="1">The sequence shown here is derived from an EMBL/GenBank/DDBJ whole genome shotgun (WGS) entry which is preliminary data.</text>
</comment>
<gene>
    <name evidence="1" type="ORF">DHETER_LOCUS2748</name>
</gene>
<keyword evidence="2" id="KW-1185">Reference proteome</keyword>